<organism evidence="2 3">
    <name type="scientific">Setaria italica</name>
    <name type="common">Foxtail millet</name>
    <name type="synonym">Panicum italicum</name>
    <dbReference type="NCBI Taxonomy" id="4555"/>
    <lineage>
        <taxon>Eukaryota</taxon>
        <taxon>Viridiplantae</taxon>
        <taxon>Streptophyta</taxon>
        <taxon>Embryophyta</taxon>
        <taxon>Tracheophyta</taxon>
        <taxon>Spermatophyta</taxon>
        <taxon>Magnoliopsida</taxon>
        <taxon>Liliopsida</taxon>
        <taxon>Poales</taxon>
        <taxon>Poaceae</taxon>
        <taxon>PACMAD clade</taxon>
        <taxon>Panicoideae</taxon>
        <taxon>Panicodae</taxon>
        <taxon>Paniceae</taxon>
        <taxon>Cenchrinae</taxon>
        <taxon>Setaria</taxon>
    </lineage>
</organism>
<reference evidence="3" key="1">
    <citation type="journal article" date="2012" name="Nat. Biotechnol.">
        <title>Reference genome sequence of the model plant Setaria.</title>
        <authorList>
            <person name="Bennetzen J.L."/>
            <person name="Schmutz J."/>
            <person name="Wang H."/>
            <person name="Percifield R."/>
            <person name="Hawkins J."/>
            <person name="Pontaroli A.C."/>
            <person name="Estep M."/>
            <person name="Feng L."/>
            <person name="Vaughn J.N."/>
            <person name="Grimwood J."/>
            <person name="Jenkins J."/>
            <person name="Barry K."/>
            <person name="Lindquist E."/>
            <person name="Hellsten U."/>
            <person name="Deshpande S."/>
            <person name="Wang X."/>
            <person name="Wu X."/>
            <person name="Mitros T."/>
            <person name="Triplett J."/>
            <person name="Yang X."/>
            <person name="Ye C.Y."/>
            <person name="Mauro-Herrera M."/>
            <person name="Wang L."/>
            <person name="Li P."/>
            <person name="Sharma M."/>
            <person name="Sharma R."/>
            <person name="Ronald P.C."/>
            <person name="Panaud O."/>
            <person name="Kellogg E.A."/>
            <person name="Brutnell T.P."/>
            <person name="Doust A.N."/>
            <person name="Tuskan G.A."/>
            <person name="Rokhsar D."/>
            <person name="Devos K.M."/>
        </authorList>
    </citation>
    <scope>NUCLEOTIDE SEQUENCE [LARGE SCALE GENOMIC DNA]</scope>
    <source>
        <strain evidence="3">cv. Yugu1</strain>
    </source>
</reference>
<dbReference type="AlphaFoldDB" id="K3ZGE5"/>
<dbReference type="EnsemblPlants" id="KQL16479">
    <property type="protein sequence ID" value="KQL16479"/>
    <property type="gene ID" value="SETIT_025647mg"/>
</dbReference>
<evidence type="ECO:0000313" key="3">
    <source>
        <dbReference type="Proteomes" id="UP000004995"/>
    </source>
</evidence>
<reference evidence="2" key="2">
    <citation type="submission" date="2018-08" db="UniProtKB">
        <authorList>
            <consortium name="EnsemblPlants"/>
        </authorList>
    </citation>
    <scope>IDENTIFICATION</scope>
    <source>
        <strain evidence="2">Yugu1</strain>
    </source>
</reference>
<dbReference type="Gramene" id="KQL16479">
    <property type="protein sequence ID" value="KQL16479"/>
    <property type="gene ID" value="SETIT_025647mg"/>
</dbReference>
<keyword evidence="3" id="KW-1185">Reference proteome</keyword>
<name>K3ZGE5_SETIT</name>
<dbReference type="HOGENOM" id="CLU_3300306_0_0_1"/>
<evidence type="ECO:0000256" key="1">
    <source>
        <dbReference type="SAM" id="MobiDB-lite"/>
    </source>
</evidence>
<dbReference type="Proteomes" id="UP000004995">
    <property type="component" value="Unassembled WGS sequence"/>
</dbReference>
<sequence length="40" mass="4447">MEDLMAVVAMEKSSLSGKHQRGRTPTVEGRTCNPPTWQNC</sequence>
<proteinExistence type="predicted"/>
<accession>K3ZGE5</accession>
<feature type="region of interest" description="Disordered" evidence="1">
    <location>
        <begin position="11"/>
        <end position="40"/>
    </location>
</feature>
<protein>
    <submittedName>
        <fullName evidence="2">Uncharacterized protein</fullName>
    </submittedName>
</protein>
<dbReference type="EMBL" id="AGNK02001991">
    <property type="status" value="NOT_ANNOTATED_CDS"/>
    <property type="molecule type" value="Genomic_DNA"/>
</dbReference>
<evidence type="ECO:0000313" key="2">
    <source>
        <dbReference type="EnsemblPlants" id="KQL16479"/>
    </source>
</evidence>
<dbReference type="InParanoid" id="K3ZGE5"/>